<evidence type="ECO:0000256" key="1">
    <source>
        <dbReference type="SAM" id="SignalP"/>
    </source>
</evidence>
<dbReference type="AlphaFoldDB" id="A0A4Y8ZQ51"/>
<dbReference type="InterPro" id="IPR007788">
    <property type="entry name" value="QCT"/>
</dbReference>
<dbReference type="InterPro" id="IPR015943">
    <property type="entry name" value="WD40/YVTN_repeat-like_dom_sf"/>
</dbReference>
<protein>
    <submittedName>
        <fullName evidence="2">Glutaminyl-peptide cyclotransferase</fullName>
    </submittedName>
</protein>
<keyword evidence="3" id="KW-1185">Reference proteome</keyword>
<evidence type="ECO:0000313" key="2">
    <source>
        <dbReference type="EMBL" id="TFI58131.1"/>
    </source>
</evidence>
<dbReference type="OrthoDB" id="9783700at2"/>
<dbReference type="PROSITE" id="PS51257">
    <property type="entry name" value="PROKAR_LIPOPROTEIN"/>
    <property type="match status" value="1"/>
</dbReference>
<dbReference type="RefSeq" id="WP_135086741.1">
    <property type="nucleotide sequence ID" value="NZ_SPDV01000019.1"/>
</dbReference>
<dbReference type="EMBL" id="SPDV01000019">
    <property type="protein sequence ID" value="TFI58131.1"/>
    <property type="molecule type" value="Genomic_DNA"/>
</dbReference>
<feature type="signal peptide" evidence="1">
    <location>
        <begin position="1"/>
        <end position="20"/>
    </location>
</feature>
<reference evidence="2 3" key="1">
    <citation type="submission" date="2019-03" db="EMBL/GenBank/DDBJ databases">
        <title>Genome sequence of Sphingomonas sp. 17J27-24.</title>
        <authorList>
            <person name="Kim M."/>
            <person name="Maeng S."/>
            <person name="Sathiyaraj S."/>
        </authorList>
    </citation>
    <scope>NUCLEOTIDE SEQUENCE [LARGE SCALE GENOMIC DNA]</scope>
    <source>
        <strain evidence="2 3">17J27-24</strain>
    </source>
</reference>
<keyword evidence="2" id="KW-0808">Transferase</keyword>
<dbReference type="Gene3D" id="2.130.10.10">
    <property type="entry name" value="YVTN repeat-like/Quinoprotein amine dehydrogenase"/>
    <property type="match status" value="1"/>
</dbReference>
<dbReference type="Proteomes" id="UP000298213">
    <property type="component" value="Unassembled WGS sequence"/>
</dbReference>
<proteinExistence type="predicted"/>
<accession>A0A4Y8ZQ51</accession>
<dbReference type="Pfam" id="PF05096">
    <property type="entry name" value="Glu_cyclase_2"/>
    <property type="match status" value="1"/>
</dbReference>
<dbReference type="PANTHER" id="PTHR31270">
    <property type="entry name" value="GLUTAMINYL-PEPTIDE CYCLOTRANSFERASE"/>
    <property type="match status" value="1"/>
</dbReference>
<comment type="caution">
    <text evidence="2">The sequence shown here is derived from an EMBL/GenBank/DDBJ whole genome shotgun (WGS) entry which is preliminary data.</text>
</comment>
<keyword evidence="1" id="KW-0732">Signal</keyword>
<gene>
    <name evidence="2" type="ORF">E2493_11125</name>
</gene>
<sequence length="257" mass="29060">MIRAALLLFLLVATGCSAFARETPVYGYKVVATYPHDPGAFTQGLIWLDGKLYESTGLNRRSTIREVRLEDGKVLRSVSLPSRYFGEGIVDWGDEIISLTWQHEIGFRWKRGDFQQTAAFHYPGEGWGLTRDKSHVYMSDGTAQIRVLDPLTMAERKRIDVTDNGQPVASLNELEWVKGEIFANVWMTTRIARIDPKSGRVKGWIDLAPLVREAAPGSDDAVLNGIAYDEARDRLFVTGKNWSKLFEIDLLQPSRQR</sequence>
<organism evidence="2 3">
    <name type="scientific">Sphingomonas parva</name>
    <dbReference type="NCBI Taxonomy" id="2555898"/>
    <lineage>
        <taxon>Bacteria</taxon>
        <taxon>Pseudomonadati</taxon>
        <taxon>Pseudomonadota</taxon>
        <taxon>Alphaproteobacteria</taxon>
        <taxon>Sphingomonadales</taxon>
        <taxon>Sphingomonadaceae</taxon>
        <taxon>Sphingomonas</taxon>
    </lineage>
</organism>
<dbReference type="PANTHER" id="PTHR31270:SF1">
    <property type="entry name" value="GLUTAMINYL-PEPTIDE CYCLOTRANSFERASE"/>
    <property type="match status" value="1"/>
</dbReference>
<dbReference type="GO" id="GO:0016603">
    <property type="term" value="F:glutaminyl-peptide cyclotransferase activity"/>
    <property type="evidence" value="ECO:0007669"/>
    <property type="project" value="InterPro"/>
</dbReference>
<feature type="chain" id="PRO_5021319380" evidence="1">
    <location>
        <begin position="21"/>
        <end position="257"/>
    </location>
</feature>
<evidence type="ECO:0000313" key="3">
    <source>
        <dbReference type="Proteomes" id="UP000298213"/>
    </source>
</evidence>
<dbReference type="SUPFAM" id="SSF50969">
    <property type="entry name" value="YVTN repeat-like/Quinoprotein amine dehydrogenase"/>
    <property type="match status" value="1"/>
</dbReference>
<name>A0A4Y8ZQ51_9SPHN</name>
<dbReference type="InterPro" id="IPR011044">
    <property type="entry name" value="Quino_amine_DH_bsu"/>
</dbReference>